<dbReference type="EMBL" id="LRQV01000003">
    <property type="protein sequence ID" value="KXK63665.1"/>
    <property type="molecule type" value="Genomic_DNA"/>
</dbReference>
<name>A0A136PYZ4_9ACTN</name>
<dbReference type="Pfam" id="PF18105">
    <property type="entry name" value="PGM1_C"/>
    <property type="match status" value="1"/>
</dbReference>
<dbReference type="InterPro" id="IPR040754">
    <property type="entry name" value="PreAtp-grasp"/>
</dbReference>
<reference evidence="3 4" key="1">
    <citation type="submission" date="2016-01" db="EMBL/GenBank/DDBJ databases">
        <title>Whole genome sequence and analysis of Micromonospora rosaria DSM 803, which can produce antibacterial substance rosamicin.</title>
        <authorList>
            <person name="Yang H."/>
            <person name="He X."/>
            <person name="Zhu D."/>
        </authorList>
    </citation>
    <scope>NUCLEOTIDE SEQUENCE [LARGE SCALE GENOMIC DNA]</scope>
    <source>
        <strain evidence="3 4">DSM 803</strain>
    </source>
</reference>
<gene>
    <name evidence="3" type="ORF">AWW66_01485</name>
</gene>
<dbReference type="PROSITE" id="PS50975">
    <property type="entry name" value="ATP_GRASP"/>
    <property type="match status" value="1"/>
</dbReference>
<keyword evidence="1" id="KW-0067">ATP-binding</keyword>
<dbReference type="InterPro" id="IPR011761">
    <property type="entry name" value="ATP-grasp"/>
</dbReference>
<keyword evidence="4" id="KW-1185">Reference proteome</keyword>
<evidence type="ECO:0000313" key="4">
    <source>
        <dbReference type="Proteomes" id="UP000070620"/>
    </source>
</evidence>
<dbReference type="SUPFAM" id="SSF56059">
    <property type="entry name" value="Glutathione synthetase ATP-binding domain-like"/>
    <property type="match status" value="1"/>
</dbReference>
<dbReference type="Pfam" id="PF18604">
    <property type="entry name" value="PreAtp-grasp"/>
    <property type="match status" value="1"/>
</dbReference>
<dbReference type="GO" id="GO:0005524">
    <property type="term" value="F:ATP binding"/>
    <property type="evidence" value="ECO:0007669"/>
    <property type="project" value="UniProtKB-UniRule"/>
</dbReference>
<dbReference type="AlphaFoldDB" id="A0A136PYZ4"/>
<dbReference type="GO" id="GO:0046872">
    <property type="term" value="F:metal ion binding"/>
    <property type="evidence" value="ECO:0007669"/>
    <property type="project" value="InterPro"/>
</dbReference>
<comment type="caution">
    <text evidence="3">The sequence shown here is derived from an EMBL/GenBank/DDBJ whole genome shotgun (WGS) entry which is preliminary data.</text>
</comment>
<dbReference type="RefSeq" id="WP_067359479.1">
    <property type="nucleotide sequence ID" value="NZ_JBIUBN010000010.1"/>
</dbReference>
<organism evidence="3 4">
    <name type="scientific">Micromonospora rosaria</name>
    <dbReference type="NCBI Taxonomy" id="47874"/>
    <lineage>
        <taxon>Bacteria</taxon>
        <taxon>Bacillati</taxon>
        <taxon>Actinomycetota</taxon>
        <taxon>Actinomycetes</taxon>
        <taxon>Micromonosporales</taxon>
        <taxon>Micromonosporaceae</taxon>
        <taxon>Micromonospora</taxon>
    </lineage>
</organism>
<dbReference type="InterPro" id="IPR041356">
    <property type="entry name" value="PGM1_C"/>
</dbReference>
<evidence type="ECO:0000259" key="2">
    <source>
        <dbReference type="PROSITE" id="PS50975"/>
    </source>
</evidence>
<accession>A0A136PYZ4</accession>
<feature type="domain" description="ATP-grasp" evidence="2">
    <location>
        <begin position="155"/>
        <end position="371"/>
    </location>
</feature>
<keyword evidence="1" id="KW-0547">Nucleotide-binding</keyword>
<proteinExistence type="predicted"/>
<protein>
    <recommendedName>
        <fullName evidence="2">ATP-grasp domain-containing protein</fullName>
    </recommendedName>
</protein>
<sequence length="444" mass="46701">MTTLIIGNSRTAEMVGDLAALTPAQRRGGGWIAQRMLWFARDGDVLVLPFAPPPEYLSYVTGLTGTDPASLTVVVPPPGSLGPDILTPDRLTDPGFLARLRDALGDRPPHGILAVYKDLPVTGLARALAAEAALPGYAFSAQAGDALVNSKAGFRALAAGAGVPIAPGTVVTRPEQALETITDLFDQGHSVMVKLEFNGGGFGNEILSRTGGITPAGAPRVVVLPDRPALRAYLEQRWEWLTAGHAHRLVVERFFPDSTTVYAEYLITDDSAHLIGVGELLMEPVAVGAVLPAQTIDARTRADLLDGAARLAESLRVLGYRGVVSADAIHTPDGPVLFTETNCRLTGSTHVHLVLHGRVVDAAHAADRVFLERDGWAVPSFTAALERLAAAGLGYDPASRTGVVVTSNEVDADGTVACCAIATDLATAERMQRRLRGPDADGPT</sequence>
<evidence type="ECO:0000256" key="1">
    <source>
        <dbReference type="PROSITE-ProRule" id="PRU00409"/>
    </source>
</evidence>
<dbReference type="OrthoDB" id="581833at2"/>
<dbReference type="Gene3D" id="3.30.470.20">
    <property type="entry name" value="ATP-grasp fold, B domain"/>
    <property type="match status" value="1"/>
</dbReference>
<evidence type="ECO:0000313" key="3">
    <source>
        <dbReference type="EMBL" id="KXK63665.1"/>
    </source>
</evidence>
<dbReference type="Proteomes" id="UP000070620">
    <property type="component" value="Unassembled WGS sequence"/>
</dbReference>